<protein>
    <recommendedName>
        <fullName evidence="11">Ribonucleoside-diphosphate reductase subunit M2</fullName>
        <ecNumber evidence="3">1.17.4.1</ecNumber>
    </recommendedName>
    <alternativeName>
        <fullName evidence="12">Ribonucleotide reductase small chain</fullName>
    </alternativeName>
    <alternativeName>
        <fullName evidence="10">Ribonucleotide reductase small subunit</fullName>
    </alternativeName>
</protein>
<dbReference type="Pfam" id="PF00268">
    <property type="entry name" value="Ribonuc_red_sm"/>
    <property type="match status" value="1"/>
</dbReference>
<evidence type="ECO:0000313" key="15">
    <source>
        <dbReference type="Ensembl" id="ENSPEMP00000030752.1"/>
    </source>
</evidence>
<evidence type="ECO:0000256" key="10">
    <source>
        <dbReference type="ARBA" id="ARBA00030749"/>
    </source>
</evidence>
<organism evidence="15 16">
    <name type="scientific">Peromyscus maniculatus bairdii</name>
    <name type="common">Prairie deer mouse</name>
    <dbReference type="NCBI Taxonomy" id="230844"/>
    <lineage>
        <taxon>Eukaryota</taxon>
        <taxon>Metazoa</taxon>
        <taxon>Chordata</taxon>
        <taxon>Craniata</taxon>
        <taxon>Vertebrata</taxon>
        <taxon>Euteleostomi</taxon>
        <taxon>Mammalia</taxon>
        <taxon>Eutheria</taxon>
        <taxon>Euarchontoglires</taxon>
        <taxon>Glires</taxon>
        <taxon>Rodentia</taxon>
        <taxon>Myomorpha</taxon>
        <taxon>Muroidea</taxon>
        <taxon>Cricetidae</taxon>
        <taxon>Neotominae</taxon>
        <taxon>Peromyscus</taxon>
    </lineage>
</organism>
<dbReference type="Proteomes" id="UP000694547">
    <property type="component" value="Chromosome X"/>
</dbReference>
<dbReference type="InterPro" id="IPR000358">
    <property type="entry name" value="RNR_small_fam"/>
</dbReference>
<dbReference type="PANTHER" id="PTHR23409">
    <property type="entry name" value="RIBONUCLEOSIDE-DIPHOSPHATE REDUCTASE SMALL CHAIN"/>
    <property type="match status" value="1"/>
</dbReference>
<evidence type="ECO:0000256" key="14">
    <source>
        <dbReference type="ARBA" id="ARBA00047043"/>
    </source>
</evidence>
<keyword evidence="7" id="KW-0560">Oxidoreductase</keyword>
<dbReference type="InterPro" id="IPR012348">
    <property type="entry name" value="RNR-like"/>
</dbReference>
<comment type="cofactor">
    <cofactor evidence="1">
        <name>Fe cation</name>
        <dbReference type="ChEBI" id="CHEBI:24875"/>
    </cofactor>
</comment>
<keyword evidence="9" id="KW-0215">Deoxyribonucleotide synthesis</keyword>
<dbReference type="EC" id="1.17.4.1" evidence="3"/>
<keyword evidence="6" id="KW-0479">Metal-binding</keyword>
<evidence type="ECO:0000256" key="2">
    <source>
        <dbReference type="ARBA" id="ARBA00004496"/>
    </source>
</evidence>
<evidence type="ECO:0000256" key="6">
    <source>
        <dbReference type="ARBA" id="ARBA00022723"/>
    </source>
</evidence>
<evidence type="ECO:0000256" key="12">
    <source>
        <dbReference type="ARBA" id="ARBA00042512"/>
    </source>
</evidence>
<evidence type="ECO:0000256" key="13">
    <source>
        <dbReference type="ARBA" id="ARBA00045635"/>
    </source>
</evidence>
<dbReference type="AlphaFoldDB" id="A0A8C8UF62"/>
<evidence type="ECO:0000256" key="11">
    <source>
        <dbReference type="ARBA" id="ARBA00040401"/>
    </source>
</evidence>
<dbReference type="PANTHER" id="PTHR23409:SF20">
    <property type="entry name" value="RIBONUCLEOSIDE-DIPHOSPHATE REDUCTASE SUBUNIT M2"/>
    <property type="match status" value="1"/>
</dbReference>
<evidence type="ECO:0000256" key="5">
    <source>
        <dbReference type="ARBA" id="ARBA00022553"/>
    </source>
</evidence>
<dbReference type="InterPro" id="IPR009078">
    <property type="entry name" value="Ferritin-like_SF"/>
</dbReference>
<evidence type="ECO:0000256" key="1">
    <source>
        <dbReference type="ARBA" id="ARBA00001962"/>
    </source>
</evidence>
<evidence type="ECO:0000256" key="7">
    <source>
        <dbReference type="ARBA" id="ARBA00023002"/>
    </source>
</evidence>
<dbReference type="GeneTree" id="ENSGT00390000013305"/>
<reference evidence="15 16" key="1">
    <citation type="submission" date="2018-10" db="EMBL/GenBank/DDBJ databases">
        <title>Improved assembly of the deer mouse Peromyscus maniculatus genome.</title>
        <authorList>
            <person name="Lassance J.-M."/>
            <person name="Hoekstra H.E."/>
        </authorList>
    </citation>
    <scope>NUCLEOTIDE SEQUENCE [LARGE SCALE GENOMIC DNA]</scope>
</reference>
<evidence type="ECO:0000256" key="9">
    <source>
        <dbReference type="ARBA" id="ARBA00023116"/>
    </source>
</evidence>
<reference evidence="15" key="2">
    <citation type="submission" date="2025-08" db="UniProtKB">
        <authorList>
            <consortium name="Ensembl"/>
        </authorList>
    </citation>
    <scope>IDENTIFICATION</scope>
</reference>
<dbReference type="GO" id="GO:0004748">
    <property type="term" value="F:ribonucleoside-diphosphate reductase activity, thioredoxin disulfide as acceptor"/>
    <property type="evidence" value="ECO:0007669"/>
    <property type="project" value="UniProtKB-EC"/>
</dbReference>
<keyword evidence="8" id="KW-0408">Iron</keyword>
<reference evidence="15" key="3">
    <citation type="submission" date="2025-09" db="UniProtKB">
        <authorList>
            <consortium name="Ensembl"/>
        </authorList>
    </citation>
    <scope>IDENTIFICATION</scope>
</reference>
<dbReference type="Gene3D" id="1.10.620.20">
    <property type="entry name" value="Ribonucleotide Reductase, subunit A"/>
    <property type="match status" value="1"/>
</dbReference>
<name>A0A8C8UF62_PERMB</name>
<evidence type="ECO:0000256" key="8">
    <source>
        <dbReference type="ARBA" id="ARBA00023004"/>
    </source>
</evidence>
<dbReference type="GO" id="GO:0009263">
    <property type="term" value="P:deoxyribonucleotide biosynthetic process"/>
    <property type="evidence" value="ECO:0007669"/>
    <property type="project" value="UniProtKB-KW"/>
</dbReference>
<keyword evidence="5" id="KW-0597">Phosphoprotein</keyword>
<comment type="subunit">
    <text evidence="14">Heterodimer of a large and a small subunit. Interacts (via Cy motif and when phosphorylated at Thr-33) with CCNF; the interaction occurs exclusively in G2 and early M.</text>
</comment>
<proteinExistence type="predicted"/>
<keyword evidence="16" id="KW-1185">Reference proteome</keyword>
<accession>A0A8C8UF62</accession>
<dbReference type="SUPFAM" id="SSF47240">
    <property type="entry name" value="Ferritin-like"/>
    <property type="match status" value="1"/>
</dbReference>
<evidence type="ECO:0000256" key="3">
    <source>
        <dbReference type="ARBA" id="ARBA00012274"/>
    </source>
</evidence>
<dbReference type="GO" id="GO:0046872">
    <property type="term" value="F:metal ion binding"/>
    <property type="evidence" value="ECO:0007669"/>
    <property type="project" value="UniProtKB-KW"/>
</dbReference>
<dbReference type="Ensembl" id="ENSPEMT00000036961.1">
    <property type="protein sequence ID" value="ENSPEMP00000030752.1"/>
    <property type="gene ID" value="ENSPEMG00000025248.1"/>
</dbReference>
<dbReference type="GO" id="GO:0005829">
    <property type="term" value="C:cytosol"/>
    <property type="evidence" value="ECO:0007669"/>
    <property type="project" value="TreeGrafter"/>
</dbReference>
<evidence type="ECO:0000313" key="16">
    <source>
        <dbReference type="Proteomes" id="UP000694547"/>
    </source>
</evidence>
<keyword evidence="4" id="KW-0963">Cytoplasm</keyword>
<comment type="function">
    <text evidence="13">Provides the precursors necessary for DNA synthesis. Catalyzes the biosynthesis of deoxyribonucleotides from the corresponding ribonucleotides. Inhibits Wnt signaling.</text>
</comment>
<sequence length="130" mass="15027">MPLILSATRVLASKEVRRILSDQAELKSKVSTNPSVEDETLEENPHCFVIFPIKYHDIWQMYKKDEASFWTAEEVDLSKDIQYWEALKPSERHVIPHVRAFFAASDSIVNENLVKLFIFLCPTWSTAAQT</sequence>
<comment type="subcellular location">
    <subcellularLocation>
        <location evidence="2">Cytoplasm</location>
    </subcellularLocation>
</comment>
<evidence type="ECO:0000256" key="4">
    <source>
        <dbReference type="ARBA" id="ARBA00022490"/>
    </source>
</evidence>